<dbReference type="STRING" id="329884.A0A4V5NCE6"/>
<evidence type="ECO:0000256" key="1">
    <source>
        <dbReference type="PROSITE-ProRule" id="PRU00339"/>
    </source>
</evidence>
<keyword evidence="3" id="KW-1185">Reference proteome</keyword>
<dbReference type="PANTHER" id="PTHR46082:SF6">
    <property type="entry name" value="AAA+ ATPASE DOMAIN-CONTAINING PROTEIN-RELATED"/>
    <property type="match status" value="1"/>
</dbReference>
<evidence type="ECO:0000313" key="3">
    <source>
        <dbReference type="Proteomes" id="UP000309340"/>
    </source>
</evidence>
<accession>A0A4V5NCE6</accession>
<dbReference type="OrthoDB" id="626167at2759"/>
<dbReference type="Gene3D" id="1.25.40.10">
    <property type="entry name" value="Tetratricopeptide repeat domain"/>
    <property type="match status" value="1"/>
</dbReference>
<proteinExistence type="predicted"/>
<dbReference type="AlphaFoldDB" id="A0A4V5NCE6"/>
<name>A0A4V5NCE6_9PEZI</name>
<sequence>MKEAEEMYLRAQRGYEDAWGPKHTSTLSTVSNLGLLYSDQGKMKEAEEMYLRALGGKEEACGRTEAHVDCRHRL</sequence>
<dbReference type="PANTHER" id="PTHR46082">
    <property type="entry name" value="ATP/GTP-BINDING PROTEIN-RELATED"/>
    <property type="match status" value="1"/>
</dbReference>
<dbReference type="PROSITE" id="PS50005">
    <property type="entry name" value="TPR"/>
    <property type="match status" value="1"/>
</dbReference>
<comment type="caution">
    <text evidence="2">The sequence shown here is derived from an EMBL/GenBank/DDBJ whole genome shotgun (WGS) entry which is preliminary data.</text>
</comment>
<dbReference type="InterPro" id="IPR011990">
    <property type="entry name" value="TPR-like_helical_dom_sf"/>
</dbReference>
<reference evidence="2 3" key="1">
    <citation type="submission" date="2017-03" db="EMBL/GenBank/DDBJ databases">
        <title>Genomes of endolithic fungi from Antarctica.</title>
        <authorList>
            <person name="Coleine C."/>
            <person name="Masonjones S."/>
            <person name="Stajich J.E."/>
        </authorList>
    </citation>
    <scope>NUCLEOTIDE SEQUENCE [LARGE SCALE GENOMIC DNA]</scope>
    <source>
        <strain evidence="2 3">CCFEE 5184</strain>
    </source>
</reference>
<organism evidence="2 3">
    <name type="scientific">Friedmanniomyces simplex</name>
    <dbReference type="NCBI Taxonomy" id="329884"/>
    <lineage>
        <taxon>Eukaryota</taxon>
        <taxon>Fungi</taxon>
        <taxon>Dikarya</taxon>
        <taxon>Ascomycota</taxon>
        <taxon>Pezizomycotina</taxon>
        <taxon>Dothideomycetes</taxon>
        <taxon>Dothideomycetidae</taxon>
        <taxon>Mycosphaerellales</taxon>
        <taxon>Teratosphaeriaceae</taxon>
        <taxon>Friedmanniomyces</taxon>
    </lineage>
</organism>
<feature type="repeat" description="TPR" evidence="1">
    <location>
        <begin position="27"/>
        <end position="60"/>
    </location>
</feature>
<dbReference type="SUPFAM" id="SSF48452">
    <property type="entry name" value="TPR-like"/>
    <property type="match status" value="1"/>
</dbReference>
<dbReference type="Pfam" id="PF13424">
    <property type="entry name" value="TPR_12"/>
    <property type="match status" value="1"/>
</dbReference>
<dbReference type="Proteomes" id="UP000309340">
    <property type="component" value="Unassembled WGS sequence"/>
</dbReference>
<gene>
    <name evidence="2" type="ORF">B0A55_13128</name>
</gene>
<dbReference type="InterPro" id="IPR019734">
    <property type="entry name" value="TPR_rpt"/>
</dbReference>
<keyword evidence="1" id="KW-0802">TPR repeat</keyword>
<protein>
    <submittedName>
        <fullName evidence="2">Uncharacterized protein</fullName>
    </submittedName>
</protein>
<dbReference type="EMBL" id="NAJQ01001659">
    <property type="protein sequence ID" value="TKA54919.1"/>
    <property type="molecule type" value="Genomic_DNA"/>
</dbReference>
<evidence type="ECO:0000313" key="2">
    <source>
        <dbReference type="EMBL" id="TKA54919.1"/>
    </source>
</evidence>
<dbReference type="InterPro" id="IPR053137">
    <property type="entry name" value="NLR-like"/>
</dbReference>